<evidence type="ECO:0000256" key="3">
    <source>
        <dbReference type="ARBA" id="ARBA00023163"/>
    </source>
</evidence>
<protein>
    <recommendedName>
        <fullName evidence="6">OmpR/PhoB-type domain-containing protein</fullName>
    </recommendedName>
</protein>
<dbReference type="RefSeq" id="WP_010757673.1">
    <property type="nucleotide sequence ID" value="NZ_ASWD01000001.1"/>
</dbReference>
<evidence type="ECO:0000259" key="6">
    <source>
        <dbReference type="PROSITE" id="PS51755"/>
    </source>
</evidence>
<reference evidence="7 8" key="1">
    <citation type="submission" date="2013-02" db="EMBL/GenBank/DDBJ databases">
        <title>The Genome Sequence of Enterococcus pallens BAA-351.</title>
        <authorList>
            <consortium name="The Broad Institute Genome Sequencing Platform"/>
            <consortium name="The Broad Institute Genome Sequencing Center for Infectious Disease"/>
            <person name="Earl A.M."/>
            <person name="Gilmore M.S."/>
            <person name="Lebreton F."/>
            <person name="Walker B."/>
            <person name="Young S.K."/>
            <person name="Zeng Q."/>
            <person name="Gargeya S."/>
            <person name="Fitzgerald M."/>
            <person name="Haas B."/>
            <person name="Abouelleil A."/>
            <person name="Alvarado L."/>
            <person name="Arachchi H.M."/>
            <person name="Berlin A.M."/>
            <person name="Chapman S.B."/>
            <person name="Dewar J."/>
            <person name="Goldberg J."/>
            <person name="Griggs A."/>
            <person name="Gujja S."/>
            <person name="Hansen M."/>
            <person name="Howarth C."/>
            <person name="Imamovic A."/>
            <person name="Larimer J."/>
            <person name="McCowan C."/>
            <person name="Murphy C."/>
            <person name="Neiman D."/>
            <person name="Pearson M."/>
            <person name="Priest M."/>
            <person name="Roberts A."/>
            <person name="Saif S."/>
            <person name="Shea T."/>
            <person name="Sisk P."/>
            <person name="Sykes S."/>
            <person name="Wortman J."/>
            <person name="Nusbaum C."/>
            <person name="Birren B."/>
        </authorList>
    </citation>
    <scope>NUCLEOTIDE SEQUENCE [LARGE SCALE GENOMIC DNA]</scope>
    <source>
        <strain evidence="7 8">ATCC BAA-351</strain>
    </source>
</reference>
<keyword evidence="5" id="KW-0175">Coiled coil</keyword>
<dbReference type="SUPFAM" id="SSF46894">
    <property type="entry name" value="C-terminal effector domain of the bipartite response regulators"/>
    <property type="match status" value="1"/>
</dbReference>
<feature type="DNA-binding region" description="OmpR/PhoB-type" evidence="4">
    <location>
        <begin position="113"/>
        <end position="215"/>
    </location>
</feature>
<sequence length="216" mass="24881">MNVLILTKCIPVEEEFVKRLHMLGYEVFCSCALLSSLKNKISSDNITKYFQIIIISETVSDTEVESLLKRREFPSSILYRKSSSLTQVPQNMERQIQDIIITNEELESLREKLSQRNRNDAVSKLSDSSSLSKSDLESFIPFSKKEKMVFEILRDADGDIVSREEICGKIWSEVTHSNLAQISSIIKRIKIKFVDLGMDEDSVQTFWGKGYRLVQR</sequence>
<keyword evidence="8" id="KW-1185">Reference proteome</keyword>
<keyword evidence="1" id="KW-0805">Transcription regulation</keyword>
<keyword evidence="2 4" id="KW-0238">DNA-binding</keyword>
<organism evidence="7 8">
    <name type="scientific">Enterococcus pallens ATCC BAA-351</name>
    <dbReference type="NCBI Taxonomy" id="1158607"/>
    <lineage>
        <taxon>Bacteria</taxon>
        <taxon>Bacillati</taxon>
        <taxon>Bacillota</taxon>
        <taxon>Bacilli</taxon>
        <taxon>Lactobacillales</taxon>
        <taxon>Enterococcaceae</taxon>
        <taxon>Enterococcus</taxon>
    </lineage>
</organism>
<dbReference type="AlphaFoldDB" id="R2SYH7"/>
<proteinExistence type="predicted"/>
<name>R2SYH7_9ENTE</name>
<dbReference type="Pfam" id="PF00486">
    <property type="entry name" value="Trans_reg_C"/>
    <property type="match status" value="1"/>
</dbReference>
<gene>
    <name evidence="7" type="ORF">UAU_02686</name>
</gene>
<dbReference type="Gene3D" id="1.10.10.10">
    <property type="entry name" value="Winged helix-like DNA-binding domain superfamily/Winged helix DNA-binding domain"/>
    <property type="match status" value="1"/>
</dbReference>
<dbReference type="OrthoDB" id="2191463at2"/>
<dbReference type="PROSITE" id="PS51755">
    <property type="entry name" value="OMPR_PHOB"/>
    <property type="match status" value="1"/>
</dbReference>
<evidence type="ECO:0000256" key="1">
    <source>
        <dbReference type="ARBA" id="ARBA00023015"/>
    </source>
</evidence>
<evidence type="ECO:0000256" key="2">
    <source>
        <dbReference type="ARBA" id="ARBA00023125"/>
    </source>
</evidence>
<evidence type="ECO:0000313" key="7">
    <source>
        <dbReference type="EMBL" id="EOH93044.1"/>
    </source>
</evidence>
<accession>R2SYH7</accession>
<dbReference type="SMART" id="SM00862">
    <property type="entry name" value="Trans_reg_C"/>
    <property type="match status" value="1"/>
</dbReference>
<feature type="domain" description="OmpR/PhoB-type" evidence="6">
    <location>
        <begin position="113"/>
        <end position="215"/>
    </location>
</feature>
<dbReference type="EMBL" id="AJAQ01000018">
    <property type="protein sequence ID" value="EOH93044.1"/>
    <property type="molecule type" value="Genomic_DNA"/>
</dbReference>
<dbReference type="STRING" id="160454.RV10_GL003875"/>
<dbReference type="HOGENOM" id="CLU_088180_0_0_9"/>
<feature type="coiled-coil region" evidence="5">
    <location>
        <begin position="92"/>
        <end position="119"/>
    </location>
</feature>
<keyword evidence="3" id="KW-0804">Transcription</keyword>
<comment type="caution">
    <text evidence="7">The sequence shown here is derived from an EMBL/GenBank/DDBJ whole genome shotgun (WGS) entry which is preliminary data.</text>
</comment>
<dbReference type="InterPro" id="IPR001867">
    <property type="entry name" value="OmpR/PhoB-type_DNA-bd"/>
</dbReference>
<dbReference type="GO" id="GO:0003677">
    <property type="term" value="F:DNA binding"/>
    <property type="evidence" value="ECO:0007669"/>
    <property type="project" value="UniProtKB-UniRule"/>
</dbReference>
<dbReference type="InterPro" id="IPR016032">
    <property type="entry name" value="Sig_transdc_resp-reg_C-effctor"/>
</dbReference>
<evidence type="ECO:0000313" key="8">
    <source>
        <dbReference type="Proteomes" id="UP000013782"/>
    </source>
</evidence>
<dbReference type="eggNOG" id="COG0745">
    <property type="taxonomic scope" value="Bacteria"/>
</dbReference>
<dbReference type="GO" id="GO:0000160">
    <property type="term" value="P:phosphorelay signal transduction system"/>
    <property type="evidence" value="ECO:0007669"/>
    <property type="project" value="InterPro"/>
</dbReference>
<dbReference type="GO" id="GO:0006355">
    <property type="term" value="P:regulation of DNA-templated transcription"/>
    <property type="evidence" value="ECO:0007669"/>
    <property type="project" value="InterPro"/>
</dbReference>
<dbReference type="Proteomes" id="UP000013782">
    <property type="component" value="Unassembled WGS sequence"/>
</dbReference>
<evidence type="ECO:0000256" key="4">
    <source>
        <dbReference type="PROSITE-ProRule" id="PRU01091"/>
    </source>
</evidence>
<dbReference type="PATRIC" id="fig|1158607.3.peg.2674"/>
<evidence type="ECO:0000256" key="5">
    <source>
        <dbReference type="SAM" id="Coils"/>
    </source>
</evidence>
<dbReference type="InterPro" id="IPR036388">
    <property type="entry name" value="WH-like_DNA-bd_sf"/>
</dbReference>